<keyword evidence="3" id="KW-1185">Reference proteome</keyword>
<dbReference type="RefSeq" id="WP_016638175.1">
    <property type="nucleotide sequence ID" value="NZ_AOPZ01000003.1"/>
</dbReference>
<comment type="caution">
    <text evidence="2">The sequence shown here is derived from an EMBL/GenBank/DDBJ whole genome shotgun (WGS) entry which is preliminary data.</text>
</comment>
<dbReference type="OrthoDB" id="9968374at2"/>
<gene>
    <name evidence="2" type="ORF">STRAU_0039</name>
</gene>
<reference evidence="2 3" key="1">
    <citation type="submission" date="2013-02" db="EMBL/GenBank/DDBJ databases">
        <title>Draft Genome Sequence of Streptomyces aurantiacus, Which Produces Setomimycin.</title>
        <authorList>
            <person name="Gruening B.A."/>
            <person name="Praeg A."/>
            <person name="Erxleben A."/>
            <person name="Guenther S."/>
            <person name="Mueller M."/>
        </authorList>
    </citation>
    <scope>NUCLEOTIDE SEQUENCE [LARGE SCALE GENOMIC DNA]</scope>
    <source>
        <strain evidence="2 3">JA 4570</strain>
    </source>
</reference>
<feature type="region of interest" description="Disordered" evidence="1">
    <location>
        <begin position="1"/>
        <end position="56"/>
    </location>
</feature>
<sequence length="135" mass="15088">MGLFGRKRFNEMPTAEERYRAEQEEAVRERLAQGGPTPSAVQQESSRRWKQRRAATAERRKKILKAGTLNRRGNTVILEGNWQLATDKLPEGDLSSLVALGKLGDLTVQDFHAMAENHGPDCGCGLGRRTSPFRP</sequence>
<evidence type="ECO:0000256" key="1">
    <source>
        <dbReference type="SAM" id="MobiDB-lite"/>
    </source>
</evidence>
<feature type="compositionally biased region" description="Basic and acidic residues" evidence="1">
    <location>
        <begin position="15"/>
        <end position="31"/>
    </location>
</feature>
<protein>
    <submittedName>
        <fullName evidence="2">Uncharacterized protein</fullName>
    </submittedName>
</protein>
<organism evidence="2 3">
    <name type="scientific">Streptomyces aurantiacus JA 4570</name>
    <dbReference type="NCBI Taxonomy" id="1286094"/>
    <lineage>
        <taxon>Bacteria</taxon>
        <taxon>Bacillati</taxon>
        <taxon>Actinomycetota</taxon>
        <taxon>Actinomycetes</taxon>
        <taxon>Kitasatosporales</taxon>
        <taxon>Streptomycetaceae</taxon>
        <taxon>Streptomyces</taxon>
        <taxon>Streptomyces aurantiacus group</taxon>
    </lineage>
</organism>
<evidence type="ECO:0000313" key="2">
    <source>
        <dbReference type="EMBL" id="EPH46873.1"/>
    </source>
</evidence>
<dbReference type="Proteomes" id="UP000014629">
    <property type="component" value="Unassembled WGS sequence"/>
</dbReference>
<dbReference type="PATRIC" id="fig|1286094.4.peg.36"/>
<evidence type="ECO:0000313" key="3">
    <source>
        <dbReference type="Proteomes" id="UP000014629"/>
    </source>
</evidence>
<dbReference type="EMBL" id="AOPZ01000003">
    <property type="protein sequence ID" value="EPH46873.1"/>
    <property type="molecule type" value="Genomic_DNA"/>
</dbReference>
<name>S3ZUK6_9ACTN</name>
<accession>S3ZUK6</accession>
<proteinExistence type="predicted"/>
<dbReference type="AlphaFoldDB" id="S3ZUK6"/>